<dbReference type="InterPro" id="IPR040111">
    <property type="entry name" value="ODAD4"/>
</dbReference>
<gene>
    <name evidence="4" type="ORF">LSAA_14062</name>
</gene>
<reference evidence="4" key="1">
    <citation type="submission" date="2021-02" db="EMBL/GenBank/DDBJ databases">
        <authorList>
            <person name="Bekaert M."/>
        </authorList>
    </citation>
    <scope>NUCLEOTIDE SEQUENCE</scope>
    <source>
        <strain evidence="4">IoA-00</strain>
    </source>
</reference>
<dbReference type="PANTHER" id="PTHR23040">
    <property type="match status" value="1"/>
</dbReference>
<dbReference type="InterPro" id="IPR011990">
    <property type="entry name" value="TPR-like_helical_dom_sf"/>
</dbReference>
<proteinExistence type="predicted"/>
<dbReference type="SUPFAM" id="SSF48452">
    <property type="entry name" value="TPR-like"/>
    <property type="match status" value="1"/>
</dbReference>
<keyword evidence="5" id="KW-1185">Reference proteome</keyword>
<dbReference type="Gene3D" id="1.25.40.10">
    <property type="entry name" value="Tetratricopeptide repeat domain"/>
    <property type="match status" value="1"/>
</dbReference>
<dbReference type="GO" id="GO:0005930">
    <property type="term" value="C:axoneme"/>
    <property type="evidence" value="ECO:0007669"/>
    <property type="project" value="UniProtKB-SubCell"/>
</dbReference>
<dbReference type="PANTHER" id="PTHR23040:SF2">
    <property type="entry name" value="OUTER DYNEIN ARM-DOCKING COMPLEX SUBUNIT 4"/>
    <property type="match status" value="1"/>
</dbReference>
<accession>A0A7R8D4E1</accession>
<organism evidence="4 5">
    <name type="scientific">Lepeophtheirus salmonis</name>
    <name type="common">Salmon louse</name>
    <name type="synonym">Caligus salmonis</name>
    <dbReference type="NCBI Taxonomy" id="72036"/>
    <lineage>
        <taxon>Eukaryota</taxon>
        <taxon>Metazoa</taxon>
        <taxon>Ecdysozoa</taxon>
        <taxon>Arthropoda</taxon>
        <taxon>Crustacea</taxon>
        <taxon>Multicrustacea</taxon>
        <taxon>Hexanauplia</taxon>
        <taxon>Copepoda</taxon>
        <taxon>Siphonostomatoida</taxon>
        <taxon>Caligidae</taxon>
        <taxon>Lepeophtheirus</taxon>
    </lineage>
</organism>
<dbReference type="InterPro" id="IPR019734">
    <property type="entry name" value="TPR_rpt"/>
</dbReference>
<evidence type="ECO:0000256" key="2">
    <source>
        <dbReference type="ARBA" id="ARBA00034139"/>
    </source>
</evidence>
<dbReference type="PROSITE" id="PS50005">
    <property type="entry name" value="TPR"/>
    <property type="match status" value="2"/>
</dbReference>
<dbReference type="Proteomes" id="UP000675881">
    <property type="component" value="Chromosome 8"/>
</dbReference>
<dbReference type="EMBL" id="HG994587">
    <property type="protein sequence ID" value="CAF3025243.1"/>
    <property type="molecule type" value="Genomic_DNA"/>
</dbReference>
<dbReference type="SMART" id="SM00028">
    <property type="entry name" value="TPR"/>
    <property type="match status" value="3"/>
</dbReference>
<evidence type="ECO:0000313" key="5">
    <source>
        <dbReference type="Proteomes" id="UP000675881"/>
    </source>
</evidence>
<dbReference type="OrthoDB" id="245563at2759"/>
<sequence length="647" mass="74371">MQSHIQVKMKNSSAHKMDCGIDDCVATDASAGLIAPNEMFDSPETRSTLAAPVMVVLLTFLILEPASLKVMSERRPSIVVNSDSRRSSGDISSKFMKKRRKSSVRVSATAKKHKKESDAGRMRKNVAYQLVRKEVDARNRTRVKNRDKASEVYYVDRDRAAAVVLGTKDIRKEFRNKHRRDKHQKLENKDEEEEIDIYILVLQGQHELKSGDPARALTYFIRAMEAEPDNINLKVMKSNCFVKMALYDQANDCASEALEVDPNCVRGILAKAEAMYQLGNFEHALKYFYRGLQLRPELNSFVVGIRKSRDAISNCLSRKFGFNFDSMKHEISQIEKETRMIEIFQEKEANGWDEEDIIKEIMGNEHKNDLKRGASGDDSRTTPLLGDRVYDRGSDIYQNTEDTETSTLLDVGDDILLRDTEHKFSVKGGEDDLASTSRYVSSSSLSTLSCSSLSEDEEIIGFVTLKSLEPKVINIPELEYIKTHPKMFNKGENALQFEELNSISQSHSAGISPNARKLSIKRRKRMMKQQAMEKREKRANRYFLGKLNNDKMYLENLMRSKSHPAKYTKSPNVPTLILDDDEDETKLGMQEKICREAEEALNFLNMRKDFWQQHQPRYAIKFFLQKRKEEDQKKKLHRKTKKSPKIT</sequence>
<dbReference type="AlphaFoldDB" id="A0A7R8D4E1"/>
<protein>
    <recommendedName>
        <fullName evidence="2">Outer dynein arm-docking complex subunit 4</fullName>
    </recommendedName>
    <alternativeName>
        <fullName evidence="3">Tetratricopeptide repeat protein 25</fullName>
    </alternativeName>
</protein>
<evidence type="ECO:0000256" key="3">
    <source>
        <dbReference type="ARBA" id="ARBA00034143"/>
    </source>
</evidence>
<evidence type="ECO:0000256" key="1">
    <source>
        <dbReference type="ARBA" id="ARBA00004430"/>
    </source>
</evidence>
<comment type="subcellular location">
    <subcellularLocation>
        <location evidence="1">Cytoplasm</location>
        <location evidence="1">Cytoskeleton</location>
        <location evidence="1">Cilium axoneme</location>
    </subcellularLocation>
</comment>
<name>A0A7R8D4E1_LEPSM</name>
<evidence type="ECO:0000313" key="4">
    <source>
        <dbReference type="EMBL" id="CAF3025243.1"/>
    </source>
</evidence>